<proteinExistence type="predicted"/>
<evidence type="ECO:0000313" key="4">
    <source>
        <dbReference type="Proteomes" id="UP000027195"/>
    </source>
</evidence>
<dbReference type="Proteomes" id="UP000027195">
    <property type="component" value="Unassembled WGS sequence"/>
</dbReference>
<dbReference type="PANTHER" id="PTHR43662">
    <property type="match status" value="1"/>
</dbReference>
<dbReference type="InterPro" id="IPR018535">
    <property type="entry name" value="DUF1996"/>
</dbReference>
<feature type="domain" description="DUF1996" evidence="2">
    <location>
        <begin position="37"/>
        <end position="282"/>
    </location>
</feature>
<feature type="chain" id="PRO_5001644968" description="DUF1996 domain-containing protein" evidence="1">
    <location>
        <begin position="22"/>
        <end position="363"/>
    </location>
</feature>
<reference evidence="4" key="1">
    <citation type="journal article" date="2014" name="Proc. Natl. Acad. Sci. U.S.A.">
        <title>Extensive sampling of basidiomycete genomes demonstrates inadequacy of the white-rot/brown-rot paradigm for wood decay fungi.</title>
        <authorList>
            <person name="Riley R."/>
            <person name="Salamov A.A."/>
            <person name="Brown D.W."/>
            <person name="Nagy L.G."/>
            <person name="Floudas D."/>
            <person name="Held B.W."/>
            <person name="Levasseur A."/>
            <person name="Lombard V."/>
            <person name="Morin E."/>
            <person name="Otillar R."/>
            <person name="Lindquist E.A."/>
            <person name="Sun H."/>
            <person name="LaButti K.M."/>
            <person name="Schmutz J."/>
            <person name="Jabbour D."/>
            <person name="Luo H."/>
            <person name="Baker S.E."/>
            <person name="Pisabarro A.G."/>
            <person name="Walton J.D."/>
            <person name="Blanchette R.A."/>
            <person name="Henrissat B."/>
            <person name="Martin F."/>
            <person name="Cullen D."/>
            <person name="Hibbett D.S."/>
            <person name="Grigoriev I.V."/>
        </authorList>
    </citation>
    <scope>NUCLEOTIDE SEQUENCE [LARGE SCALE GENOMIC DNA]</scope>
    <source>
        <strain evidence="4">FD-172 SS1</strain>
    </source>
</reference>
<dbReference type="InParanoid" id="A0A067LTR3"/>
<keyword evidence="1" id="KW-0732">Signal</keyword>
<evidence type="ECO:0000256" key="1">
    <source>
        <dbReference type="SAM" id="SignalP"/>
    </source>
</evidence>
<keyword evidence="4" id="KW-1185">Reference proteome</keyword>
<feature type="signal peptide" evidence="1">
    <location>
        <begin position="1"/>
        <end position="21"/>
    </location>
</feature>
<name>A0A067LTR3_BOTB1</name>
<sequence>MLRPSFAALLTVILSTSVANAWFRLPCTLPMVQERIDPIVNPNQVPSQHVHTVHGGINFFSNTTYDTLRQSSCTNCLVRQDLSNYWFPKLYFNDRAKGTFEAVPNGGLLVYYQNRGTNDVANGGKGLKVSSPRFRMISGDPSARDKQYARGQGSQAELRERAIEWACLGPKSVYSFDLNPKQGFPTTNCPYGLNARIHMPACWDGVNLDSADHKSHVAHLSGLDNGSCPSTHPVGLIRLFYEVTWDVDAFASRWKESDGWPFVYATGDPTGHSWHGDFLNGWDVDVLQRAIDTCNSTPDQLNGIVDACPIFNIASQADAGKCKKTKSSVTETVDGVLTKLPGCNPLQRGPGAATLYTDANCPK</sequence>
<dbReference type="EMBL" id="KL198126">
    <property type="protein sequence ID" value="KDQ06683.1"/>
    <property type="molecule type" value="Genomic_DNA"/>
</dbReference>
<evidence type="ECO:0000313" key="3">
    <source>
        <dbReference type="EMBL" id="KDQ06683.1"/>
    </source>
</evidence>
<dbReference type="Pfam" id="PF09362">
    <property type="entry name" value="DUF1996"/>
    <property type="match status" value="1"/>
</dbReference>
<gene>
    <name evidence="3" type="ORF">BOTBODRAFT_167838</name>
</gene>
<protein>
    <recommendedName>
        <fullName evidence="2">DUF1996 domain-containing protein</fullName>
    </recommendedName>
</protein>
<dbReference type="OrthoDB" id="74764at2759"/>
<dbReference type="PANTHER" id="PTHR43662:SF3">
    <property type="entry name" value="DOMAIN PROTEIN, PUTATIVE (AFU_ORTHOLOGUE AFUA_6G11970)-RELATED"/>
    <property type="match status" value="1"/>
</dbReference>
<dbReference type="HOGENOM" id="CLU_014722_2_1_1"/>
<evidence type="ECO:0000259" key="2">
    <source>
        <dbReference type="Pfam" id="PF09362"/>
    </source>
</evidence>
<accession>A0A067LTR3</accession>
<organism evidence="3 4">
    <name type="scientific">Botryobasidium botryosum (strain FD-172 SS1)</name>
    <dbReference type="NCBI Taxonomy" id="930990"/>
    <lineage>
        <taxon>Eukaryota</taxon>
        <taxon>Fungi</taxon>
        <taxon>Dikarya</taxon>
        <taxon>Basidiomycota</taxon>
        <taxon>Agaricomycotina</taxon>
        <taxon>Agaricomycetes</taxon>
        <taxon>Cantharellales</taxon>
        <taxon>Botryobasidiaceae</taxon>
        <taxon>Botryobasidium</taxon>
    </lineage>
</organism>
<dbReference type="STRING" id="930990.A0A067LTR3"/>
<dbReference type="AlphaFoldDB" id="A0A067LTR3"/>